<evidence type="ECO:0000313" key="4">
    <source>
        <dbReference type="Proteomes" id="UP000642180"/>
    </source>
</evidence>
<accession>A0A8J3F410</accession>
<dbReference type="Pfam" id="PF11906">
    <property type="entry name" value="DUF3426"/>
    <property type="match status" value="1"/>
</dbReference>
<dbReference type="InterPro" id="IPR021834">
    <property type="entry name" value="DUF3426"/>
</dbReference>
<evidence type="ECO:0000313" key="3">
    <source>
        <dbReference type="EMBL" id="GGI20224.1"/>
    </source>
</evidence>
<protein>
    <recommendedName>
        <fullName evidence="2">Zinc finger/thioredoxin putative domain-containing protein</fullName>
    </recommendedName>
</protein>
<dbReference type="NCBIfam" id="TIGR02098">
    <property type="entry name" value="MJ0042_CXXC"/>
    <property type="match status" value="1"/>
</dbReference>
<comment type="caution">
    <text evidence="3">The sequence shown here is derived from an EMBL/GenBank/DDBJ whole genome shotgun (WGS) entry which is preliminary data.</text>
</comment>
<dbReference type="InterPro" id="IPR011723">
    <property type="entry name" value="Znf/thioredoxin_put"/>
</dbReference>
<proteinExistence type="predicted"/>
<keyword evidence="4" id="KW-1185">Reference proteome</keyword>
<feature type="compositionally biased region" description="Basic and acidic residues" evidence="1">
    <location>
        <begin position="199"/>
        <end position="211"/>
    </location>
</feature>
<reference evidence="4" key="1">
    <citation type="journal article" date="2019" name="Int. J. Syst. Evol. Microbiol.">
        <title>The Global Catalogue of Microorganisms (GCM) 10K type strain sequencing project: providing services to taxonomists for standard genome sequencing and annotation.</title>
        <authorList>
            <consortium name="The Broad Institute Genomics Platform"/>
            <consortium name="The Broad Institute Genome Sequencing Center for Infectious Disease"/>
            <person name="Wu L."/>
            <person name="Ma J."/>
        </authorList>
    </citation>
    <scope>NUCLEOTIDE SEQUENCE [LARGE SCALE GENOMIC DNA]</scope>
    <source>
        <strain evidence="4">CCM 2767</strain>
    </source>
</reference>
<organism evidence="3 4">
    <name type="scientific">Oxalicibacterium faecigallinarum</name>
    <dbReference type="NCBI Taxonomy" id="573741"/>
    <lineage>
        <taxon>Bacteria</taxon>
        <taxon>Pseudomonadati</taxon>
        <taxon>Pseudomonadota</taxon>
        <taxon>Betaproteobacteria</taxon>
        <taxon>Burkholderiales</taxon>
        <taxon>Oxalobacteraceae</taxon>
        <taxon>Oxalicibacterium</taxon>
    </lineage>
</organism>
<feature type="compositionally biased region" description="Acidic residues" evidence="1">
    <location>
        <begin position="212"/>
        <end position="229"/>
    </location>
</feature>
<feature type="compositionally biased region" description="Low complexity" evidence="1">
    <location>
        <begin position="84"/>
        <end position="103"/>
    </location>
</feature>
<sequence>MALATQCPHCQTTFRVVHDQLKLRAGLVRCGYCKEIFNGIEHLLPPEESGTTAPTAAIAPTPRAPVTPPQSTVASTAIDTMPGATSRAVSTSSSALSAASGDTTSEEGQEAFAAATAPSPASVMPTSRLSFTIPAHFEREHPPVYHAQDEKPADPLQRMTLMDFDREQPATLDELGQDASYAAQAESSAEELDQAISDLERKPWRQTSRGDEEQDDLALDDETEQEEEPAFVRKERARKELSTRVRNTLLIACSLLTLTALLQAGYSFRNQLAGMFPAAKPALISLCEGLGCRIALPADISSVSVESSELQTQAGNSNSFVLTALLRNDSSLDQEWPLIELTLNDANEKAVLRRVFTPLEYLRDQALVDAGFLHNSERSARVLFELNDTRASGYRVYLFYP</sequence>
<feature type="compositionally biased region" description="Low complexity" evidence="1">
    <location>
        <begin position="51"/>
        <end position="61"/>
    </location>
</feature>
<gene>
    <name evidence="3" type="ORF">GCM10008066_22960</name>
</gene>
<dbReference type="EMBL" id="BMDI01000002">
    <property type="protein sequence ID" value="GGI20224.1"/>
    <property type="molecule type" value="Genomic_DNA"/>
</dbReference>
<feature type="compositionally biased region" description="Low complexity" evidence="1">
    <location>
        <begin position="111"/>
        <end position="125"/>
    </location>
</feature>
<dbReference type="AlphaFoldDB" id="A0A8J3F410"/>
<evidence type="ECO:0000259" key="2">
    <source>
        <dbReference type="Pfam" id="PF13719"/>
    </source>
</evidence>
<feature type="region of interest" description="Disordered" evidence="1">
    <location>
        <begin position="199"/>
        <end position="231"/>
    </location>
</feature>
<evidence type="ECO:0000256" key="1">
    <source>
        <dbReference type="SAM" id="MobiDB-lite"/>
    </source>
</evidence>
<dbReference type="Proteomes" id="UP000642180">
    <property type="component" value="Unassembled WGS sequence"/>
</dbReference>
<feature type="region of interest" description="Disordered" evidence="1">
    <location>
        <begin position="46"/>
        <end position="125"/>
    </location>
</feature>
<name>A0A8J3F410_9BURK</name>
<dbReference type="Pfam" id="PF13719">
    <property type="entry name" value="Zn_ribbon_5"/>
    <property type="match status" value="1"/>
</dbReference>
<feature type="domain" description="Zinc finger/thioredoxin putative" evidence="2">
    <location>
        <begin position="3"/>
        <end position="38"/>
    </location>
</feature>